<dbReference type="AlphaFoldDB" id="A0A0L0NM75"/>
<proteinExistence type="predicted"/>
<evidence type="ECO:0000313" key="3">
    <source>
        <dbReference type="Proteomes" id="UP000036947"/>
    </source>
</evidence>
<evidence type="ECO:0000256" key="1">
    <source>
        <dbReference type="SAM" id="MobiDB-lite"/>
    </source>
</evidence>
<accession>A0A0L0NM75</accession>
<sequence length="213" mass="23779">MSCLPPRDIISLKVSLPVAQEAGKPFDPPLLVSAIGTSFPVNSDDLYLARISLDKVGDIAITRSKDRTEMVLEGELEAGLTTELDGMLFFLFDRKMERTLKPLQLGAWTIGQRYRFSIQIFACRLNRHPLNDYWGAKELVGEVLTHEIASIGHSSIRANPDMLVPDRQLSEAIAGMRITNPSTDLAEMKKRHPTRDQHDDATKGPWRTLARGA</sequence>
<feature type="region of interest" description="Disordered" evidence="1">
    <location>
        <begin position="187"/>
        <end position="213"/>
    </location>
</feature>
<dbReference type="EMBL" id="LFRF01000001">
    <property type="protein sequence ID" value="KND95133.1"/>
    <property type="molecule type" value="Genomic_DNA"/>
</dbReference>
<protein>
    <submittedName>
        <fullName evidence="2">Uncharacterized protein</fullName>
    </submittedName>
</protein>
<gene>
    <name evidence="2" type="ORF">TOPH_00609</name>
</gene>
<dbReference type="OrthoDB" id="10375884at2759"/>
<comment type="caution">
    <text evidence="2">The sequence shown here is derived from an EMBL/GenBank/DDBJ whole genome shotgun (WGS) entry which is preliminary data.</text>
</comment>
<organism evidence="2 3">
    <name type="scientific">Tolypocladium ophioglossoides (strain CBS 100239)</name>
    <name type="common">Snaketongue truffleclub</name>
    <name type="synonym">Elaphocordyceps ophioglossoides</name>
    <dbReference type="NCBI Taxonomy" id="1163406"/>
    <lineage>
        <taxon>Eukaryota</taxon>
        <taxon>Fungi</taxon>
        <taxon>Dikarya</taxon>
        <taxon>Ascomycota</taxon>
        <taxon>Pezizomycotina</taxon>
        <taxon>Sordariomycetes</taxon>
        <taxon>Hypocreomycetidae</taxon>
        <taxon>Hypocreales</taxon>
        <taxon>Ophiocordycipitaceae</taxon>
        <taxon>Tolypocladium</taxon>
    </lineage>
</organism>
<name>A0A0L0NM75_TOLOC</name>
<evidence type="ECO:0000313" key="2">
    <source>
        <dbReference type="EMBL" id="KND95133.1"/>
    </source>
</evidence>
<keyword evidence="3" id="KW-1185">Reference proteome</keyword>
<dbReference type="Proteomes" id="UP000036947">
    <property type="component" value="Unassembled WGS sequence"/>
</dbReference>
<reference evidence="2 3" key="1">
    <citation type="journal article" date="2015" name="BMC Genomics">
        <title>The genome of the truffle-parasite Tolypocladium ophioglossoides and the evolution of antifungal peptaibiotics.</title>
        <authorList>
            <person name="Quandt C.A."/>
            <person name="Bushley K.E."/>
            <person name="Spatafora J.W."/>
        </authorList>
    </citation>
    <scope>NUCLEOTIDE SEQUENCE [LARGE SCALE GENOMIC DNA]</scope>
    <source>
        <strain evidence="2 3">CBS 100239</strain>
    </source>
</reference>